<gene>
    <name evidence="1" type="ORF">A3D49_02045</name>
</gene>
<dbReference type="Proteomes" id="UP000177279">
    <property type="component" value="Unassembled WGS sequence"/>
</dbReference>
<comment type="caution">
    <text evidence="1">The sequence shown here is derived from an EMBL/GenBank/DDBJ whole genome shotgun (WGS) entry which is preliminary data.</text>
</comment>
<protein>
    <submittedName>
        <fullName evidence="1">Uncharacterized protein</fullName>
    </submittedName>
</protein>
<evidence type="ECO:0000313" key="1">
    <source>
        <dbReference type="EMBL" id="OHA96871.1"/>
    </source>
</evidence>
<sequence length="70" mass="7904">MIINITAEKYFPKYFSATDVTNNILRRLGKHNGKEKESSEEEEIFAQEASIVPLLPEKRPGPARPGVFPC</sequence>
<name>A0A1G2TJS4_9BACT</name>
<dbReference type="EMBL" id="MHVS01000003">
    <property type="protein sequence ID" value="OHA96871.1"/>
    <property type="molecule type" value="Genomic_DNA"/>
</dbReference>
<proteinExistence type="predicted"/>
<dbReference type="AlphaFoldDB" id="A0A1G2TJS4"/>
<reference evidence="1 2" key="1">
    <citation type="journal article" date="2016" name="Nat. Commun.">
        <title>Thousands of microbial genomes shed light on interconnected biogeochemical processes in an aquifer system.</title>
        <authorList>
            <person name="Anantharaman K."/>
            <person name="Brown C.T."/>
            <person name="Hug L.A."/>
            <person name="Sharon I."/>
            <person name="Castelle C.J."/>
            <person name="Probst A.J."/>
            <person name="Thomas B.C."/>
            <person name="Singh A."/>
            <person name="Wilkins M.J."/>
            <person name="Karaoz U."/>
            <person name="Brodie E.L."/>
            <person name="Williams K.H."/>
            <person name="Hubbard S.S."/>
            <person name="Banfield J.F."/>
        </authorList>
    </citation>
    <scope>NUCLEOTIDE SEQUENCE [LARGE SCALE GENOMIC DNA]</scope>
</reference>
<organism evidence="1 2">
    <name type="scientific">Candidatus Zambryskibacteria bacterium RIFCSPHIGHO2_02_FULL_43_37</name>
    <dbReference type="NCBI Taxonomy" id="1802749"/>
    <lineage>
        <taxon>Bacteria</taxon>
        <taxon>Candidatus Zambryskiibacteriota</taxon>
    </lineage>
</organism>
<evidence type="ECO:0000313" key="2">
    <source>
        <dbReference type="Proteomes" id="UP000177279"/>
    </source>
</evidence>
<accession>A0A1G2TJS4</accession>